<evidence type="ECO:0000313" key="2">
    <source>
        <dbReference type="EMBL" id="KAI5400380.1"/>
    </source>
</evidence>
<gene>
    <name evidence="2" type="ORF">KIW84_065316</name>
</gene>
<dbReference type="GO" id="GO:0004190">
    <property type="term" value="F:aspartic-type endopeptidase activity"/>
    <property type="evidence" value="ECO:0007669"/>
    <property type="project" value="InterPro"/>
</dbReference>
<sequence>MSQKDKETFKEYAQRWREVAAQIVPPLEEKEMTKIFLKTLSSFYYERMIASAPSDFTEMVNMGMRLEEGVREGRLTREEDSSAKRYGAFAKKKDGEAHVVTSHEKPRRPSVRRKVVRPASNQHQVAHIAPVFRDNQQYQQHSNNQQPHPQYQQQQHRPQQQAYQPRNSNQTSMIYERKRVTFDPIPMTYVELYPSLIERKLITPRDPPAIPANPQWWYKPELHCVYHSSAPGHDMENCYPLKTKVQDLVRSGILCFEDVGPNVKKNPLPEHGKSVNMVQGCPGKYKVKYVSHIQQSLVQMHRLLCDYSHYEHDHDRCRVCSVNRLGCCQVRKDVQEMLDEGVIEILQNRNVDENEPEVNVISPVFRIPEPVIIKYNGSKQKASPALIIKPAGPVPYSSEKAVHYCYNAVAVENGKEVSLPSSSVVNIVDVSGLTRSGRVFSASPKPQINADFVECPIGNAVNSLNLALAVKPSSILKTPTSVGPSGNVKEYCDEMLRLIKRSEYNVVDQLLQTLSKISMLSLLLNSEPHREALQKVLDVAYVDHNVTLEQFDSIVANITACNNLSFCDSDLPEEGRDHNFALHISMGYRDDAMSNVLVDTGSSLNVLPKSTLSKLSYQGPPMRQSGVVVKAFDGSRKTVIGKVNLPIKIGPSDFQITLQVMDIHPWYSYLLGRPWIHEAGAVTSTLHQKLKFVKNKKLVVVGGERALPVSHLSSFSYIDAKVEIGTPFQDLSIAEPIEKRTPSFASYKDAKLAIERGATTGLGKMIELEDNESRAGIGFSSGTFNKQGLFKSGGFIHTGLDEEVPAVLEEDTKDSGNFIIPGGVCNNWVAVDIPTVIHKSTLTSRPIEHNDPTPSPNFEFPVFEAEEDNVEEIPDEITRLLEHEEKIIQSHLENLETVNLGSEDCVREVKIGALLEESVKKGLIKLLREYVDVFAWSYEDMPGLDTDIVQHFLPSKPEYVPVKQKLRRTHPDMAVKTKEEVQKQIDAGFLVTSIYPQWVANIVPVPKKDGKVRMCVDYRDLNKASPKDDSPLPHIDMLVDNTAKFKIFSFMDGFSGYNQIKMAPGIWRRQHSSHLGEHSVIA</sequence>
<dbReference type="PROSITE" id="PS00141">
    <property type="entry name" value="ASP_PROTEASE"/>
    <property type="match status" value="1"/>
</dbReference>
<dbReference type="InterPro" id="IPR001969">
    <property type="entry name" value="Aspartic_peptidase_AS"/>
</dbReference>
<feature type="compositionally biased region" description="Basic and acidic residues" evidence="1">
    <location>
        <begin position="72"/>
        <end position="83"/>
    </location>
</feature>
<feature type="region of interest" description="Disordered" evidence="1">
    <location>
        <begin position="138"/>
        <end position="171"/>
    </location>
</feature>
<organism evidence="2 3">
    <name type="scientific">Pisum sativum</name>
    <name type="common">Garden pea</name>
    <name type="synonym">Lathyrus oleraceus</name>
    <dbReference type="NCBI Taxonomy" id="3888"/>
    <lineage>
        <taxon>Eukaryota</taxon>
        <taxon>Viridiplantae</taxon>
        <taxon>Streptophyta</taxon>
        <taxon>Embryophyta</taxon>
        <taxon>Tracheophyta</taxon>
        <taxon>Spermatophyta</taxon>
        <taxon>Magnoliopsida</taxon>
        <taxon>eudicotyledons</taxon>
        <taxon>Gunneridae</taxon>
        <taxon>Pentapetalae</taxon>
        <taxon>rosids</taxon>
        <taxon>fabids</taxon>
        <taxon>Fabales</taxon>
        <taxon>Fabaceae</taxon>
        <taxon>Papilionoideae</taxon>
        <taxon>50 kb inversion clade</taxon>
        <taxon>NPAAA clade</taxon>
        <taxon>Hologalegina</taxon>
        <taxon>IRL clade</taxon>
        <taxon>Fabeae</taxon>
        <taxon>Lathyrus</taxon>
    </lineage>
</organism>
<dbReference type="Gene3D" id="2.40.70.10">
    <property type="entry name" value="Acid Proteases"/>
    <property type="match status" value="1"/>
</dbReference>
<feature type="compositionally biased region" description="Basic and acidic residues" evidence="1">
    <location>
        <begin position="91"/>
        <end position="104"/>
    </location>
</feature>
<dbReference type="AlphaFoldDB" id="A0A9D4WEA5"/>
<accession>A0A9D4WEA5</accession>
<dbReference type="InterPro" id="IPR043128">
    <property type="entry name" value="Rev_trsase/Diguanyl_cyclase"/>
</dbReference>
<dbReference type="Proteomes" id="UP001058974">
    <property type="component" value="Chromosome 6"/>
</dbReference>
<dbReference type="Gene3D" id="3.30.70.270">
    <property type="match status" value="1"/>
</dbReference>
<dbReference type="Gene3D" id="3.10.10.10">
    <property type="entry name" value="HIV Type 1 Reverse Transcriptase, subunit A, domain 1"/>
    <property type="match status" value="1"/>
</dbReference>
<dbReference type="EMBL" id="JAMSHJ010000006">
    <property type="protein sequence ID" value="KAI5400380.1"/>
    <property type="molecule type" value="Genomic_DNA"/>
</dbReference>
<name>A0A9D4WEA5_PEA</name>
<evidence type="ECO:0000256" key="1">
    <source>
        <dbReference type="SAM" id="MobiDB-lite"/>
    </source>
</evidence>
<dbReference type="CDD" id="cd00303">
    <property type="entry name" value="retropepsin_like"/>
    <property type="match status" value="1"/>
</dbReference>
<evidence type="ECO:0000313" key="3">
    <source>
        <dbReference type="Proteomes" id="UP001058974"/>
    </source>
</evidence>
<dbReference type="PANTHER" id="PTHR32108">
    <property type="entry name" value="DNA-DIRECTED RNA POLYMERASE SUBUNIT ALPHA"/>
    <property type="match status" value="1"/>
</dbReference>
<feature type="compositionally biased region" description="Low complexity" evidence="1">
    <location>
        <begin position="138"/>
        <end position="164"/>
    </location>
</feature>
<keyword evidence="3" id="KW-1185">Reference proteome</keyword>
<proteinExistence type="predicted"/>
<dbReference type="InterPro" id="IPR043502">
    <property type="entry name" value="DNA/RNA_pol_sf"/>
</dbReference>
<feature type="compositionally biased region" description="Basic residues" evidence="1">
    <location>
        <begin position="105"/>
        <end position="116"/>
    </location>
</feature>
<dbReference type="SUPFAM" id="SSF56672">
    <property type="entry name" value="DNA/RNA polymerases"/>
    <property type="match status" value="1"/>
</dbReference>
<dbReference type="InterPro" id="IPR021109">
    <property type="entry name" value="Peptidase_aspartic_dom_sf"/>
</dbReference>
<protein>
    <submittedName>
        <fullName evidence="2">Uncharacterized protein</fullName>
    </submittedName>
</protein>
<dbReference type="CDD" id="cd01647">
    <property type="entry name" value="RT_LTR"/>
    <property type="match status" value="1"/>
</dbReference>
<dbReference type="Gramene" id="Psat06G0531600-T1">
    <property type="protein sequence ID" value="KAI5400380.1"/>
    <property type="gene ID" value="KIW84_065316"/>
</dbReference>
<reference evidence="2 3" key="1">
    <citation type="journal article" date="2022" name="Nat. Genet.">
        <title>Improved pea reference genome and pan-genome highlight genomic features and evolutionary characteristics.</title>
        <authorList>
            <person name="Yang T."/>
            <person name="Liu R."/>
            <person name="Luo Y."/>
            <person name="Hu S."/>
            <person name="Wang D."/>
            <person name="Wang C."/>
            <person name="Pandey M.K."/>
            <person name="Ge S."/>
            <person name="Xu Q."/>
            <person name="Li N."/>
            <person name="Li G."/>
            <person name="Huang Y."/>
            <person name="Saxena R.K."/>
            <person name="Ji Y."/>
            <person name="Li M."/>
            <person name="Yan X."/>
            <person name="He Y."/>
            <person name="Liu Y."/>
            <person name="Wang X."/>
            <person name="Xiang C."/>
            <person name="Varshney R.K."/>
            <person name="Ding H."/>
            <person name="Gao S."/>
            <person name="Zong X."/>
        </authorList>
    </citation>
    <scope>NUCLEOTIDE SEQUENCE [LARGE SCALE GENOMIC DNA]</scope>
    <source>
        <strain evidence="2 3">cv. Zhongwan 6</strain>
    </source>
</reference>
<dbReference type="PANTHER" id="PTHR32108:SF9">
    <property type="entry name" value="REVERSE TRANSCRIPTASE RNASE H-LIKE DOMAIN-CONTAINING PROTEIN"/>
    <property type="match status" value="1"/>
</dbReference>
<comment type="caution">
    <text evidence="2">The sequence shown here is derived from an EMBL/GenBank/DDBJ whole genome shotgun (WGS) entry which is preliminary data.</text>
</comment>
<dbReference type="GO" id="GO:0006508">
    <property type="term" value="P:proteolysis"/>
    <property type="evidence" value="ECO:0007669"/>
    <property type="project" value="InterPro"/>
</dbReference>
<dbReference type="SUPFAM" id="SSF50630">
    <property type="entry name" value="Acid proteases"/>
    <property type="match status" value="1"/>
</dbReference>
<feature type="region of interest" description="Disordered" evidence="1">
    <location>
        <begin position="72"/>
        <end position="124"/>
    </location>
</feature>